<evidence type="ECO:0000313" key="9">
    <source>
        <dbReference type="Proteomes" id="UP000054988"/>
    </source>
</evidence>
<comment type="subcellular location">
    <subcellularLocation>
        <location evidence="1 6">Membrane</location>
        <topology evidence="1 6">Multi-pass membrane protein</topology>
    </subcellularLocation>
</comment>
<comment type="caution">
    <text evidence="6">Lacks conserved residue(s) required for the propagation of feature annotation.</text>
</comment>
<evidence type="ECO:0000256" key="7">
    <source>
        <dbReference type="SAM" id="MobiDB-lite"/>
    </source>
</evidence>
<keyword evidence="5 6" id="KW-0472">Membrane</keyword>
<feature type="region of interest" description="Disordered" evidence="7">
    <location>
        <begin position="184"/>
        <end position="243"/>
    </location>
</feature>
<keyword evidence="3 6" id="KW-0812">Transmembrane</keyword>
<protein>
    <recommendedName>
        <fullName evidence="6">Protein YOP1</fullName>
    </recommendedName>
</protein>
<dbReference type="Proteomes" id="UP000054988">
    <property type="component" value="Unassembled WGS sequence"/>
</dbReference>
<evidence type="ECO:0000256" key="4">
    <source>
        <dbReference type="ARBA" id="ARBA00022989"/>
    </source>
</evidence>
<name>A0A0W0FGH0_MONRR</name>
<accession>A0A0W0FGH0</accession>
<dbReference type="InterPro" id="IPR004345">
    <property type="entry name" value="TB2_DP1_HVA22"/>
</dbReference>
<evidence type="ECO:0000313" key="8">
    <source>
        <dbReference type="EMBL" id="KTB35437.1"/>
    </source>
</evidence>
<comment type="caution">
    <text evidence="8">The sequence shown here is derived from an EMBL/GenBank/DDBJ whole genome shotgun (WGS) entry which is preliminary data.</text>
</comment>
<feature type="transmembrane region" description="Helical" evidence="6">
    <location>
        <begin position="49"/>
        <end position="68"/>
    </location>
</feature>
<dbReference type="eggNOG" id="KOG1726">
    <property type="taxonomic scope" value="Eukaryota"/>
</dbReference>
<feature type="compositionally biased region" description="Low complexity" evidence="7">
    <location>
        <begin position="200"/>
        <end position="227"/>
    </location>
</feature>
<dbReference type="AlphaFoldDB" id="A0A0W0FGH0"/>
<evidence type="ECO:0000256" key="2">
    <source>
        <dbReference type="ARBA" id="ARBA00008573"/>
    </source>
</evidence>
<comment type="similarity">
    <text evidence="2 6">Belongs to the DP1 family.</text>
</comment>
<proteinExistence type="inferred from homology"/>
<dbReference type="PANTHER" id="PTHR12300">
    <property type="entry name" value="HVA22-LIKE PROTEINS"/>
    <property type="match status" value="1"/>
</dbReference>
<sequence length="243" mass="26574">MFSIFFSVICAWFAYFLPAYATFKALSKRPVASAPVAGADVVSLEPLCMYWTVVGLFVGFEYVAGWFVSWLPFYWELKTIFLLFLSLPQVQGSTFVYTSYLAPFLQANEQEIDAGIVALQSNILAFVQDKLAALWNLVVNKGQQPLAQGTYGQQPQQGQGQVPNLSFENAMGLFKTYGPGLINHLPSAGNRPGPNPNPSPSASSTSIPSMSAESRSSYASSTESEISNPWDSQPPPFPQPVHQ</sequence>
<gene>
    <name evidence="8" type="ORF">WG66_12035</name>
</gene>
<dbReference type="Pfam" id="PF03134">
    <property type="entry name" value="TB2_DP1_HVA22"/>
    <property type="match status" value="1"/>
</dbReference>
<organism evidence="8 9">
    <name type="scientific">Moniliophthora roreri</name>
    <name type="common">Frosty pod rot fungus</name>
    <name type="synonym">Monilia roreri</name>
    <dbReference type="NCBI Taxonomy" id="221103"/>
    <lineage>
        <taxon>Eukaryota</taxon>
        <taxon>Fungi</taxon>
        <taxon>Dikarya</taxon>
        <taxon>Basidiomycota</taxon>
        <taxon>Agaricomycotina</taxon>
        <taxon>Agaricomycetes</taxon>
        <taxon>Agaricomycetidae</taxon>
        <taxon>Agaricales</taxon>
        <taxon>Marasmiineae</taxon>
        <taxon>Marasmiaceae</taxon>
        <taxon>Moniliophthora</taxon>
    </lineage>
</organism>
<dbReference type="PANTHER" id="PTHR12300:SF161">
    <property type="entry name" value="RECEPTOR EXPRESSION-ENHANCING PROTEIN"/>
    <property type="match status" value="1"/>
</dbReference>
<evidence type="ECO:0000256" key="5">
    <source>
        <dbReference type="ARBA" id="ARBA00023136"/>
    </source>
</evidence>
<evidence type="ECO:0000256" key="6">
    <source>
        <dbReference type="RuleBase" id="RU362006"/>
    </source>
</evidence>
<dbReference type="EMBL" id="LATX01001990">
    <property type="protein sequence ID" value="KTB35437.1"/>
    <property type="molecule type" value="Genomic_DNA"/>
</dbReference>
<reference evidence="8 9" key="1">
    <citation type="submission" date="2015-12" db="EMBL/GenBank/DDBJ databases">
        <title>Draft genome sequence of Moniliophthora roreri, the causal agent of frosty pod rot of cacao.</title>
        <authorList>
            <person name="Aime M.C."/>
            <person name="Diaz-Valderrama J.R."/>
            <person name="Kijpornyongpan T."/>
            <person name="Phillips-Mora W."/>
        </authorList>
    </citation>
    <scope>NUCLEOTIDE SEQUENCE [LARGE SCALE GENOMIC DNA]</scope>
    <source>
        <strain evidence="8 9">MCA 2952</strain>
    </source>
</reference>
<evidence type="ECO:0000256" key="1">
    <source>
        <dbReference type="ARBA" id="ARBA00004141"/>
    </source>
</evidence>
<feature type="compositionally biased region" description="Pro residues" evidence="7">
    <location>
        <begin position="232"/>
        <end position="243"/>
    </location>
</feature>
<dbReference type="GO" id="GO:0016020">
    <property type="term" value="C:membrane"/>
    <property type="evidence" value="ECO:0007669"/>
    <property type="project" value="UniProtKB-SubCell"/>
</dbReference>
<evidence type="ECO:0000256" key="3">
    <source>
        <dbReference type="ARBA" id="ARBA00022692"/>
    </source>
</evidence>
<keyword evidence="4 6" id="KW-1133">Transmembrane helix</keyword>